<sequence>MPTTQESLWQPIKKALSHDGWTKLQSIYSTVETEIDFDDEDLQPEATDSSQPAWKKNVRNVLQSQKSRGEVLHQRTAKYKLPTTGDDWSYSEVDATVKDYFEMLKLELQNKSFNKAAHNRSLKPELNNRSRGAVEFKHQNISSVLEEMGLPYINGYKPYPNKQTLLKEVIIDELQSDERLQNLFEQLAAKPAQKTSLFQKESDLDSVFTDPPDFINSSKDSQDRNRKGAHIDFAQKEAQNRKLGQQGEEYVISIEKRRLQKIGRSDLADLVEWTSKEKGDGYGYDITSFNEYGDEIFIEVKTTKLSIKQAFFVTANELNTSEELSDSFQLYRVYNFSNNPKVYILKGNLAEQLNLIPTEYRAEI</sequence>
<proteinExistence type="predicted"/>
<dbReference type="EMBL" id="JAJNDC010000001">
    <property type="protein sequence ID" value="MCW9712672.1"/>
    <property type="molecule type" value="Genomic_DNA"/>
</dbReference>
<keyword evidence="3" id="KW-1185">Reference proteome</keyword>
<organism evidence="2 3">
    <name type="scientific">Fodinibius salicampi</name>
    <dbReference type="NCBI Taxonomy" id="1920655"/>
    <lineage>
        <taxon>Bacteria</taxon>
        <taxon>Pseudomonadati</taxon>
        <taxon>Balneolota</taxon>
        <taxon>Balneolia</taxon>
        <taxon>Balneolales</taxon>
        <taxon>Balneolaceae</taxon>
        <taxon>Fodinibius</taxon>
    </lineage>
</organism>
<name>A0ABT3PXT0_9BACT</name>
<protein>
    <submittedName>
        <fullName evidence="2">DUF3883 domain-containing protein</fullName>
    </submittedName>
</protein>
<evidence type="ECO:0000259" key="1">
    <source>
        <dbReference type="Pfam" id="PF13020"/>
    </source>
</evidence>
<dbReference type="Proteomes" id="UP001207337">
    <property type="component" value="Unassembled WGS sequence"/>
</dbReference>
<evidence type="ECO:0000313" key="3">
    <source>
        <dbReference type="Proteomes" id="UP001207337"/>
    </source>
</evidence>
<evidence type="ECO:0000313" key="2">
    <source>
        <dbReference type="EMBL" id="MCW9712672.1"/>
    </source>
</evidence>
<feature type="domain" description="Protein NO VEIN C-terminal" evidence="1">
    <location>
        <begin position="247"/>
        <end position="344"/>
    </location>
</feature>
<dbReference type="InterPro" id="IPR024975">
    <property type="entry name" value="NOV_C"/>
</dbReference>
<dbReference type="RefSeq" id="WP_265788786.1">
    <property type="nucleotide sequence ID" value="NZ_BAABRS010000001.1"/>
</dbReference>
<gene>
    <name evidence="2" type="ORF">LQ318_07125</name>
</gene>
<accession>A0ABT3PXT0</accession>
<reference evidence="2 3" key="1">
    <citation type="submission" date="2021-11" db="EMBL/GenBank/DDBJ databases">
        <title>Aliifidinibius sp. nov., a new bacterium isolated from saline soil.</title>
        <authorList>
            <person name="Galisteo C."/>
            <person name="De La Haba R."/>
            <person name="Sanchez-Porro C."/>
            <person name="Ventosa A."/>
        </authorList>
    </citation>
    <scope>NUCLEOTIDE SEQUENCE [LARGE SCALE GENOMIC DNA]</scope>
    <source>
        <strain evidence="2 3">KACC 190600</strain>
    </source>
</reference>
<dbReference type="Pfam" id="PF13020">
    <property type="entry name" value="NOV_C"/>
    <property type="match status" value="1"/>
</dbReference>
<comment type="caution">
    <text evidence="2">The sequence shown here is derived from an EMBL/GenBank/DDBJ whole genome shotgun (WGS) entry which is preliminary data.</text>
</comment>